<dbReference type="AlphaFoldDB" id="I4ABY1"/>
<dbReference type="eggNOG" id="ENOG502ZJWV">
    <property type="taxonomic scope" value="Bacteria"/>
</dbReference>
<reference evidence="3" key="1">
    <citation type="submission" date="2012-06" db="EMBL/GenBank/DDBJ databases">
        <title>Complete sequence of Desulfitobacterium dehalogenans ATCC 51507.</title>
        <authorList>
            <person name="Lucas S."/>
            <person name="Han J."/>
            <person name="Lapidus A."/>
            <person name="Cheng J.-F."/>
            <person name="Goodwin L."/>
            <person name="Pitluck S."/>
            <person name="Peters L."/>
            <person name="Ovchinnikova G."/>
            <person name="Teshima H."/>
            <person name="Detter J.C."/>
            <person name="Han C."/>
            <person name="Tapia R."/>
            <person name="Land M."/>
            <person name="Hauser L."/>
            <person name="Kyrpides N."/>
            <person name="Ivanova N."/>
            <person name="Pagani I."/>
            <person name="Kruse T."/>
            <person name="de Vos W.M."/>
            <person name="Smidt H."/>
            <person name="Woyke T."/>
        </authorList>
    </citation>
    <scope>NUCLEOTIDE SEQUENCE [LARGE SCALE GENOMIC DNA]</scope>
    <source>
        <strain evidence="3">ATCC 51507 / DSM 9161 / JW/IU-DC1</strain>
    </source>
</reference>
<dbReference type="HOGENOM" id="CLU_1370253_0_0_9"/>
<dbReference type="KEGG" id="ddh:Desde_3175"/>
<sequence>MATLKSLRVKNELGVINIFKYLIKKYKASRFSDEHGGPPIYILAIFFISTLLAVYAAFSYVGKIQAMATNLSYGIEVAAKTAFGNHAIPDTTNNGVQVSNAGAFQNEFISILQDQMKDWPRNTYTIRSLETFGESDRGSLPPTEFSNPVPGTSVYIKMDMHIKIDMGFIPVFTRWTIPIYVMVSSNSYDASTGAWNLAR</sequence>
<keyword evidence="1" id="KW-1133">Transmembrane helix</keyword>
<evidence type="ECO:0000313" key="3">
    <source>
        <dbReference type="Proteomes" id="UP000006053"/>
    </source>
</evidence>
<gene>
    <name evidence="2" type="ordered locus">Desde_3175</name>
</gene>
<protein>
    <submittedName>
        <fullName evidence="2">Uncharacterized protein</fullName>
    </submittedName>
</protein>
<organism evidence="2 3">
    <name type="scientific">Desulfitobacterium dehalogenans (strain ATCC 51507 / DSM 9161 / JW/IU-DC1)</name>
    <dbReference type="NCBI Taxonomy" id="756499"/>
    <lineage>
        <taxon>Bacteria</taxon>
        <taxon>Bacillati</taxon>
        <taxon>Bacillota</taxon>
        <taxon>Clostridia</taxon>
        <taxon>Eubacteriales</taxon>
        <taxon>Desulfitobacteriaceae</taxon>
        <taxon>Desulfitobacterium</taxon>
    </lineage>
</organism>
<name>I4ABY1_DESDJ</name>
<keyword evidence="1" id="KW-0472">Membrane</keyword>
<accession>I4ABY1</accession>
<keyword evidence="3" id="KW-1185">Reference proteome</keyword>
<keyword evidence="1" id="KW-0812">Transmembrane</keyword>
<evidence type="ECO:0000313" key="2">
    <source>
        <dbReference type="EMBL" id="AFM01466.1"/>
    </source>
</evidence>
<evidence type="ECO:0000256" key="1">
    <source>
        <dbReference type="SAM" id="Phobius"/>
    </source>
</evidence>
<reference evidence="2 3" key="2">
    <citation type="journal article" date="2015" name="J. Bacteriol.">
        <title>Genomic, proteomic, and biochemical analysis of the organohalide respiratory pathway in Desulfitobacterium dehalogenans.</title>
        <authorList>
            <person name="Kruse T."/>
            <person name="van de Pas B.A."/>
            <person name="Atteia A."/>
            <person name="Krab K."/>
            <person name="Hagen W.R."/>
            <person name="Goodwin L."/>
            <person name="Chain P."/>
            <person name="Boeren S."/>
            <person name="Maphosa F."/>
            <person name="Schraa G."/>
            <person name="de Vos W.M."/>
            <person name="van der Oost J."/>
            <person name="Smidt H."/>
            <person name="Stams A.J."/>
        </authorList>
    </citation>
    <scope>NUCLEOTIDE SEQUENCE [LARGE SCALE GENOMIC DNA]</scope>
    <source>
        <strain evidence="3">ATCC 51507 / DSM 9161 / JW/IU-DC1</strain>
    </source>
</reference>
<dbReference type="Proteomes" id="UP000006053">
    <property type="component" value="Chromosome"/>
</dbReference>
<feature type="transmembrane region" description="Helical" evidence="1">
    <location>
        <begin position="40"/>
        <end position="61"/>
    </location>
</feature>
<dbReference type="EMBL" id="CP003348">
    <property type="protein sequence ID" value="AFM01466.1"/>
    <property type="molecule type" value="Genomic_DNA"/>
</dbReference>
<dbReference type="STRING" id="756499.Desde_3175"/>
<proteinExistence type="predicted"/>